<evidence type="ECO:0000256" key="2">
    <source>
        <dbReference type="ARBA" id="ARBA00022553"/>
    </source>
</evidence>
<evidence type="ECO:0000256" key="4">
    <source>
        <dbReference type="SAM" id="Phobius"/>
    </source>
</evidence>
<organism evidence="6 7">
    <name type="scientific">Salipaludibacillus neizhouensis</name>
    <dbReference type="NCBI Taxonomy" id="885475"/>
    <lineage>
        <taxon>Bacteria</taxon>
        <taxon>Bacillati</taxon>
        <taxon>Bacillota</taxon>
        <taxon>Bacilli</taxon>
        <taxon>Bacillales</taxon>
        <taxon>Bacillaceae</taxon>
    </lineage>
</organism>
<dbReference type="GO" id="GO:0012505">
    <property type="term" value="C:endomembrane system"/>
    <property type="evidence" value="ECO:0007669"/>
    <property type="project" value="TreeGrafter"/>
</dbReference>
<reference evidence="6 7" key="1">
    <citation type="submission" date="2017-10" db="EMBL/GenBank/DDBJ databases">
        <title>Bacillus sp. nov., a halophilic bacterium isolated from a Keqin Lake.</title>
        <authorList>
            <person name="Wang H."/>
        </authorList>
    </citation>
    <scope>NUCLEOTIDE SEQUENCE [LARGE SCALE GENOMIC DNA]</scope>
    <source>
        <strain evidence="6 7">KCTC 13187</strain>
    </source>
</reference>
<accession>A0A3A9K6K5</accession>
<dbReference type="Pfam" id="PF20067">
    <property type="entry name" value="SSL_N"/>
    <property type="match status" value="1"/>
</dbReference>
<protein>
    <submittedName>
        <fullName evidence="6">Strictosidine synthase</fullName>
    </submittedName>
</protein>
<proteinExistence type="inferred from homology"/>
<evidence type="ECO:0000313" key="6">
    <source>
        <dbReference type="EMBL" id="RKL66500.1"/>
    </source>
</evidence>
<comment type="similarity">
    <text evidence="1">Belongs to the strictosidine synthase family.</text>
</comment>
<dbReference type="InterPro" id="IPR018119">
    <property type="entry name" value="Strictosidine_synth_cons-reg"/>
</dbReference>
<name>A0A3A9K6K5_9BACI</name>
<feature type="domain" description="Strictosidine synthase conserved region" evidence="5">
    <location>
        <begin position="168"/>
        <end position="256"/>
    </location>
</feature>
<keyword evidence="3" id="KW-0325">Glycoprotein</keyword>
<evidence type="ECO:0000313" key="7">
    <source>
        <dbReference type="Proteomes" id="UP000281498"/>
    </source>
</evidence>
<dbReference type="AlphaFoldDB" id="A0A3A9K6K5"/>
<keyword evidence="4" id="KW-1133">Transmembrane helix</keyword>
<dbReference type="GO" id="GO:0016787">
    <property type="term" value="F:hydrolase activity"/>
    <property type="evidence" value="ECO:0007669"/>
    <property type="project" value="TreeGrafter"/>
</dbReference>
<dbReference type="Gene3D" id="2.120.10.30">
    <property type="entry name" value="TolB, C-terminal domain"/>
    <property type="match status" value="1"/>
</dbReference>
<keyword evidence="7" id="KW-1185">Reference proteome</keyword>
<feature type="transmembrane region" description="Helical" evidence="4">
    <location>
        <begin position="20"/>
        <end position="38"/>
    </location>
</feature>
<dbReference type="PANTHER" id="PTHR10426">
    <property type="entry name" value="STRICTOSIDINE SYNTHASE-RELATED"/>
    <property type="match status" value="1"/>
</dbReference>
<comment type="caution">
    <text evidence="6">The sequence shown here is derived from an EMBL/GenBank/DDBJ whole genome shotgun (WGS) entry which is preliminary data.</text>
</comment>
<dbReference type="Pfam" id="PF03088">
    <property type="entry name" value="Str_synth"/>
    <property type="match status" value="1"/>
</dbReference>
<evidence type="ECO:0000256" key="1">
    <source>
        <dbReference type="ARBA" id="ARBA00009191"/>
    </source>
</evidence>
<dbReference type="Proteomes" id="UP000281498">
    <property type="component" value="Unassembled WGS sequence"/>
</dbReference>
<sequence length="391" mass="43416">MPPAYREGKKIMSLKLKGYVIVLGTLFLLILYLTLWPVPINPPYWEAPQAEGYTGPHKENNRLAGMEFIELDNYKQPEHIVYRKNWLYAAMKDGEIIRVRPDGSERDVVVDTGGGPLGFAFDSKGALIIADPLYGDHGGLLRVTNTDGEAEIELLTDSHEGNPIHFPDAVVVAKNGLIYFSDASSLVKAKEIGDVGKAGELDILANSSTGRVLEYNPKTQQTRVLMNDLSFANGIALSEDEQYLLINETGKYRVWKLDVTAVNISAFEQNISAKIVIDNLPGLPDNIMQGEDGRYWIGLILPRNDFLDYSANKPWLRSIAMRLPNFLLPKGNGYSHVIAINESGDILADLQDSGSSYTEITGATESDDKLFFHHLNNTNTIGWIKKEDIGF</sequence>
<evidence type="ECO:0000256" key="3">
    <source>
        <dbReference type="ARBA" id="ARBA00023180"/>
    </source>
</evidence>
<gene>
    <name evidence="6" type="ORF">CR203_14460</name>
</gene>
<keyword evidence="4" id="KW-0472">Membrane</keyword>
<keyword evidence="4" id="KW-0812">Transmembrane</keyword>
<dbReference type="SUPFAM" id="SSF63829">
    <property type="entry name" value="Calcium-dependent phosphotriesterase"/>
    <property type="match status" value="1"/>
</dbReference>
<dbReference type="EMBL" id="PDOE01000006">
    <property type="protein sequence ID" value="RKL66500.1"/>
    <property type="molecule type" value="Genomic_DNA"/>
</dbReference>
<dbReference type="InterPro" id="IPR011042">
    <property type="entry name" value="6-blade_b-propeller_TolB-like"/>
</dbReference>
<dbReference type="OrthoDB" id="241638at2"/>
<evidence type="ECO:0000259" key="5">
    <source>
        <dbReference type="Pfam" id="PF03088"/>
    </source>
</evidence>
<dbReference type="PANTHER" id="PTHR10426:SF88">
    <property type="entry name" value="ADIPOCYTE PLASMA MEMBRANE-ASSOCIATED PROTEIN HEMOMUCIN-RELATED"/>
    <property type="match status" value="1"/>
</dbReference>
<keyword evidence="2" id="KW-0597">Phosphoprotein</keyword>